<dbReference type="SUPFAM" id="SSF55909">
    <property type="entry name" value="Pentein"/>
    <property type="match status" value="1"/>
</dbReference>
<organism evidence="3 4">
    <name type="scientific">Rhodoferax aquaticus</name>
    <dbReference type="NCBI Taxonomy" id="2527691"/>
    <lineage>
        <taxon>Bacteria</taxon>
        <taxon>Pseudomonadati</taxon>
        <taxon>Pseudomonadota</taxon>
        <taxon>Betaproteobacteria</taxon>
        <taxon>Burkholderiales</taxon>
        <taxon>Comamonadaceae</taxon>
        <taxon>Rhodoferax</taxon>
    </lineage>
</organism>
<dbReference type="EMBL" id="CP036282">
    <property type="protein sequence ID" value="QDL56922.1"/>
    <property type="molecule type" value="Genomic_DNA"/>
</dbReference>
<dbReference type="GO" id="GO:0004668">
    <property type="term" value="F:protein-arginine deiminase activity"/>
    <property type="evidence" value="ECO:0007669"/>
    <property type="project" value="InterPro"/>
</dbReference>
<evidence type="ECO:0000256" key="2">
    <source>
        <dbReference type="SAM" id="SignalP"/>
    </source>
</evidence>
<dbReference type="InterPro" id="IPR007466">
    <property type="entry name" value="Peptidyl-Arg-deiminase_porph"/>
</dbReference>
<sequence length="367" mass="39572">MLNRRRTLQSLAGLSMAMTQALPSLANTPATAAWRMPDEGEPHARTWMAFGAQLDIWGAELLPVVQQDLANIAMAIARFEPVSMLVRPSDMAKATSLLKGSRVELVEQMVDDFWMRDSGPVFVTNAQGKKAAVDFNFNGWGKKQKHTHDAKVAAFVAGRAGAQRMRTSLVLEGGGIEVDGHGTAIITESCVLNANRNPGVSKAACEAELKRLLGLEKILWLPGIKGKDITDGHTDFYARFASPGVVLAGYDPDPDSYDHAVTTRHLAMLREMTDARGKPLEVVVMEAPTTVREHYAGKDFAAGYINFYVCNGAVIAPQFGDRAADANARDTLKDLFPTREVVQLNVDGVAAGGGGIHCTTQQEPAVA</sequence>
<evidence type="ECO:0000313" key="4">
    <source>
        <dbReference type="Proteomes" id="UP000317365"/>
    </source>
</evidence>
<dbReference type="KEGG" id="rhg:EXZ61_21590"/>
<reference evidence="4" key="2">
    <citation type="journal article" date="2020" name="Int. J. Syst. Evol. Microbiol.">
        <title>Genomic insights into a novel species Rhodoferax aquaticus sp. nov., isolated from freshwater.</title>
        <authorList>
            <person name="Li T."/>
            <person name="Zhuo Y."/>
            <person name="Jin C.Z."/>
            <person name="Wu X."/>
            <person name="Ko S.R."/>
            <person name="Jin F.J."/>
            <person name="Ahn C.Y."/>
            <person name="Oh H.M."/>
            <person name="Lee H.G."/>
            <person name="Jin L."/>
        </authorList>
    </citation>
    <scope>NUCLEOTIDE SEQUENCE [LARGE SCALE GENOMIC DNA]</scope>
    <source>
        <strain evidence="4">Gr-4</strain>
    </source>
</reference>
<keyword evidence="2" id="KW-0732">Signal</keyword>
<dbReference type="Proteomes" id="UP000317365">
    <property type="component" value="Chromosome"/>
</dbReference>
<reference evidence="4" key="1">
    <citation type="submission" date="2019-02" db="EMBL/GenBank/DDBJ databases">
        <title>Complete genome sequence of Rhodoferax sp. Gr-4.</title>
        <authorList>
            <person name="Jin L."/>
        </authorList>
    </citation>
    <scope>NUCLEOTIDE SEQUENCE [LARGE SCALE GENOMIC DNA]</scope>
    <source>
        <strain evidence="4">Gr-4</strain>
    </source>
</reference>
<feature type="chain" id="PRO_5021835706" evidence="2">
    <location>
        <begin position="27"/>
        <end position="367"/>
    </location>
</feature>
<dbReference type="AlphaFoldDB" id="A0A515EW73"/>
<gene>
    <name evidence="3" type="ORF">EXZ61_21590</name>
</gene>
<proteinExistence type="predicted"/>
<dbReference type="PANTHER" id="PTHR31377:SF0">
    <property type="entry name" value="AGMATINE DEIMINASE-RELATED"/>
    <property type="match status" value="1"/>
</dbReference>
<feature type="signal peptide" evidence="2">
    <location>
        <begin position="1"/>
        <end position="26"/>
    </location>
</feature>
<dbReference type="PANTHER" id="PTHR31377">
    <property type="entry name" value="AGMATINE DEIMINASE-RELATED"/>
    <property type="match status" value="1"/>
</dbReference>
<accession>A0A515EW73</accession>
<dbReference type="Pfam" id="PF04371">
    <property type="entry name" value="PAD_porph"/>
    <property type="match status" value="1"/>
</dbReference>
<name>A0A515EW73_9BURK</name>
<dbReference type="GO" id="GO:0009446">
    <property type="term" value="P:putrescine biosynthetic process"/>
    <property type="evidence" value="ECO:0007669"/>
    <property type="project" value="InterPro"/>
</dbReference>
<keyword evidence="1" id="KW-0378">Hydrolase</keyword>
<dbReference type="Gene3D" id="3.75.10.10">
    <property type="entry name" value="L-arginine/glycine Amidinotransferase, Chain A"/>
    <property type="match status" value="1"/>
</dbReference>
<evidence type="ECO:0000256" key="1">
    <source>
        <dbReference type="ARBA" id="ARBA00022801"/>
    </source>
</evidence>
<dbReference type="RefSeq" id="WP_142814363.1">
    <property type="nucleotide sequence ID" value="NZ_CP036282.1"/>
</dbReference>
<keyword evidence="4" id="KW-1185">Reference proteome</keyword>
<protein>
    <submittedName>
        <fullName evidence="3">Agmatine deiminase family protein</fullName>
    </submittedName>
</protein>
<evidence type="ECO:0000313" key="3">
    <source>
        <dbReference type="EMBL" id="QDL56922.1"/>
    </source>
</evidence>
<dbReference type="GO" id="GO:0047632">
    <property type="term" value="F:agmatine deiminase activity"/>
    <property type="evidence" value="ECO:0007669"/>
    <property type="project" value="TreeGrafter"/>
</dbReference>